<dbReference type="InterPro" id="IPR036188">
    <property type="entry name" value="FAD/NAD-bd_sf"/>
</dbReference>
<dbReference type="GO" id="GO:0016614">
    <property type="term" value="F:oxidoreductase activity, acting on CH-OH group of donors"/>
    <property type="evidence" value="ECO:0007669"/>
    <property type="project" value="InterPro"/>
</dbReference>
<feature type="domain" description="Glucose-methanol-choline oxidoreductase N-terminal" evidence="6">
    <location>
        <begin position="252"/>
        <end position="266"/>
    </location>
</feature>
<dbReference type="Gene3D" id="3.50.50.60">
    <property type="entry name" value="FAD/NAD(P)-binding domain"/>
    <property type="match status" value="1"/>
</dbReference>
<keyword evidence="3" id="KW-0285">Flavoprotein</keyword>
<dbReference type="RefSeq" id="WP_108004773.1">
    <property type="nucleotide sequence ID" value="NZ_JBHEEX010000018.1"/>
</dbReference>
<dbReference type="PANTHER" id="PTHR11552">
    <property type="entry name" value="GLUCOSE-METHANOL-CHOLINE GMC OXIDOREDUCTASE"/>
    <property type="match status" value="1"/>
</dbReference>
<sequence>MDFDYIVIGSGSAGSPLTARLLEKGMKVLLIEAGKRERIPITRLPAALIHTVGNSRYDWCYKTEPDPTRNGLTEAWPRGKVPGGSSAINGMIFIRGAKQDYDAWEKLGNPGWGWNDVLPYFRRMETADNDKDNGVRGGMGPQRVSALRWTHPVSEIFLKSFLAAGATFNDDMNGVSHEGVAWNQGSTRNGVRASSYDSFVRPKLGDPNLRFVDDTLVERVIIVDGRATGVEALQSGERVTFSARRGVVLSAGSINSPQLLMLSGIGDPAELKKHGIFTVVDSPEVGKNLLEHPGLYALAEMKVPTANRMARPLRGALAFGEWLFGRRGVMSVPTAQLIAFIKSRPELEYTDLQFHLFPFGLAQTKTKLKVPKADLVTILMNINHSKSVGHLELRSADPREKVAIFPRLLDHPDDVETLLRGIEWIRRICVQPPFSKDMLRFLDLPPEGSSREEEIAYLRRTTVPFFHPVGTCRMGSDDKAVVRPDLKVRGVEGLWVADASIMPRHISGNTNATAIMIGDKASDLIHA</sequence>
<reference evidence="7 8" key="1">
    <citation type="submission" date="2018-04" db="EMBL/GenBank/DDBJ databases">
        <title>Genomic Encyclopedia of Type Strains, Phase IV (KMG-IV): sequencing the most valuable type-strain genomes for metagenomic binning, comparative biology and taxonomic classification.</title>
        <authorList>
            <person name="Goeker M."/>
        </authorList>
    </citation>
    <scope>NUCLEOTIDE SEQUENCE [LARGE SCALE GENOMIC DNA]</scope>
    <source>
        <strain evidence="7 8">DSM 7138</strain>
    </source>
</reference>
<dbReference type="SUPFAM" id="SSF54373">
    <property type="entry name" value="FAD-linked reductases, C-terminal domain"/>
    <property type="match status" value="1"/>
</dbReference>
<organism evidence="7 8">
    <name type="scientific">Mycoplana dimorpha</name>
    <dbReference type="NCBI Taxonomy" id="28320"/>
    <lineage>
        <taxon>Bacteria</taxon>
        <taxon>Pseudomonadati</taxon>
        <taxon>Pseudomonadota</taxon>
        <taxon>Alphaproteobacteria</taxon>
        <taxon>Hyphomicrobiales</taxon>
        <taxon>Rhizobiaceae</taxon>
        <taxon>Mycoplana</taxon>
    </lineage>
</organism>
<dbReference type="InterPro" id="IPR000172">
    <property type="entry name" value="GMC_OxRdtase_N"/>
</dbReference>
<gene>
    <name evidence="7" type="ORF">C7449_11138</name>
</gene>
<dbReference type="GO" id="GO:0050660">
    <property type="term" value="F:flavin adenine dinucleotide binding"/>
    <property type="evidence" value="ECO:0007669"/>
    <property type="project" value="InterPro"/>
</dbReference>
<dbReference type="PROSITE" id="PS00624">
    <property type="entry name" value="GMC_OXRED_2"/>
    <property type="match status" value="1"/>
</dbReference>
<evidence type="ECO:0000256" key="1">
    <source>
        <dbReference type="ARBA" id="ARBA00001974"/>
    </source>
</evidence>
<evidence type="ECO:0000313" key="8">
    <source>
        <dbReference type="Proteomes" id="UP000241247"/>
    </source>
</evidence>
<dbReference type="InterPro" id="IPR007867">
    <property type="entry name" value="GMC_OxRtase_C"/>
</dbReference>
<dbReference type="EMBL" id="PZZZ01000011">
    <property type="protein sequence ID" value="PTM89144.1"/>
    <property type="molecule type" value="Genomic_DNA"/>
</dbReference>
<dbReference type="Pfam" id="PF00732">
    <property type="entry name" value="GMC_oxred_N"/>
    <property type="match status" value="1"/>
</dbReference>
<name>A0A2T5AQX4_MYCDI</name>
<dbReference type="Pfam" id="PF05199">
    <property type="entry name" value="GMC_oxred_C"/>
    <property type="match status" value="1"/>
</dbReference>
<dbReference type="Gene3D" id="3.30.560.10">
    <property type="entry name" value="Glucose Oxidase, domain 3"/>
    <property type="match status" value="1"/>
</dbReference>
<feature type="binding site" evidence="5">
    <location>
        <position position="217"/>
    </location>
    <ligand>
        <name>FAD</name>
        <dbReference type="ChEBI" id="CHEBI:57692"/>
    </ligand>
</feature>
<evidence type="ECO:0000256" key="2">
    <source>
        <dbReference type="ARBA" id="ARBA00010790"/>
    </source>
</evidence>
<dbReference type="PIRSF" id="PIRSF000137">
    <property type="entry name" value="Alcohol_oxidase"/>
    <property type="match status" value="1"/>
</dbReference>
<evidence type="ECO:0000259" key="6">
    <source>
        <dbReference type="PROSITE" id="PS00624"/>
    </source>
</evidence>
<comment type="caution">
    <text evidence="7">The sequence shown here is derived from an EMBL/GenBank/DDBJ whole genome shotgun (WGS) entry which is preliminary data.</text>
</comment>
<evidence type="ECO:0000256" key="5">
    <source>
        <dbReference type="PIRSR" id="PIRSR000137-2"/>
    </source>
</evidence>
<dbReference type="OrthoDB" id="9785276at2"/>
<dbReference type="InterPro" id="IPR012132">
    <property type="entry name" value="GMC_OxRdtase"/>
</dbReference>
<evidence type="ECO:0000256" key="4">
    <source>
        <dbReference type="ARBA" id="ARBA00022827"/>
    </source>
</evidence>
<keyword evidence="8" id="KW-1185">Reference proteome</keyword>
<evidence type="ECO:0000313" key="7">
    <source>
        <dbReference type="EMBL" id="PTM89144.1"/>
    </source>
</evidence>
<proteinExistence type="inferred from homology"/>
<accession>A0A2T5AQX4</accession>
<dbReference type="SUPFAM" id="SSF51905">
    <property type="entry name" value="FAD/NAD(P)-binding domain"/>
    <property type="match status" value="1"/>
</dbReference>
<dbReference type="Proteomes" id="UP000241247">
    <property type="component" value="Unassembled WGS sequence"/>
</dbReference>
<feature type="binding site" evidence="5">
    <location>
        <position position="81"/>
    </location>
    <ligand>
        <name>FAD</name>
        <dbReference type="ChEBI" id="CHEBI:57692"/>
    </ligand>
</feature>
<evidence type="ECO:0000256" key="3">
    <source>
        <dbReference type="ARBA" id="ARBA00022630"/>
    </source>
</evidence>
<dbReference type="PANTHER" id="PTHR11552:SF147">
    <property type="entry name" value="CHOLINE DEHYDROGENASE, MITOCHONDRIAL"/>
    <property type="match status" value="1"/>
</dbReference>
<comment type="cofactor">
    <cofactor evidence="1 5">
        <name>FAD</name>
        <dbReference type="ChEBI" id="CHEBI:57692"/>
    </cofactor>
</comment>
<protein>
    <submittedName>
        <fullName evidence="7">Choline dehydrogenase</fullName>
    </submittedName>
</protein>
<comment type="similarity">
    <text evidence="2">Belongs to the GMC oxidoreductase family.</text>
</comment>
<dbReference type="AlphaFoldDB" id="A0A2T5AQX4"/>
<keyword evidence="4 5" id="KW-0274">FAD</keyword>